<evidence type="ECO:0000313" key="3">
    <source>
        <dbReference type="EMBL" id="KAF9785106.1"/>
    </source>
</evidence>
<dbReference type="PANTHER" id="PTHR47524">
    <property type="entry name" value="20S RRNA ACCUMULATION PROTEIN 4"/>
    <property type="match status" value="1"/>
</dbReference>
<dbReference type="GO" id="GO:0005737">
    <property type="term" value="C:cytoplasm"/>
    <property type="evidence" value="ECO:0007669"/>
    <property type="project" value="InterPro"/>
</dbReference>
<evidence type="ECO:0000259" key="2">
    <source>
        <dbReference type="Pfam" id="PF04194"/>
    </source>
</evidence>
<reference evidence="3" key="2">
    <citation type="submission" date="2020-11" db="EMBL/GenBank/DDBJ databases">
        <authorList>
            <consortium name="DOE Joint Genome Institute"/>
            <person name="Kuo A."/>
            <person name="Miyauchi S."/>
            <person name="Kiss E."/>
            <person name="Drula E."/>
            <person name="Kohler A."/>
            <person name="Sanchez-Garcia M."/>
            <person name="Andreopoulos B."/>
            <person name="Barry K.W."/>
            <person name="Bonito G."/>
            <person name="Buee M."/>
            <person name="Carver A."/>
            <person name="Chen C."/>
            <person name="Cichocki N."/>
            <person name="Clum A."/>
            <person name="Culley D."/>
            <person name="Crous P.W."/>
            <person name="Fauchery L."/>
            <person name="Girlanda M."/>
            <person name="Hayes R."/>
            <person name="Keri Z."/>
            <person name="Labutti K."/>
            <person name="Lipzen A."/>
            <person name="Lombard V."/>
            <person name="Magnuson J."/>
            <person name="Maillard F."/>
            <person name="Morin E."/>
            <person name="Murat C."/>
            <person name="Nolan M."/>
            <person name="Ohm R."/>
            <person name="Pangilinan J."/>
            <person name="Pereira M."/>
            <person name="Perotto S."/>
            <person name="Peter M."/>
            <person name="Riley R."/>
            <person name="Sitrit Y."/>
            <person name="Stielow B."/>
            <person name="Szollosi G."/>
            <person name="Zifcakova L."/>
            <person name="Stursova M."/>
            <person name="Spatafora J.W."/>
            <person name="Tedersoo L."/>
            <person name="Vaario L.-M."/>
            <person name="Yamada A."/>
            <person name="Yan M."/>
            <person name="Wang P."/>
            <person name="Xu J."/>
            <person name="Bruns T."/>
            <person name="Baldrian P."/>
            <person name="Vilgalys R."/>
            <person name="Henrissat B."/>
            <person name="Grigoriev I.V."/>
            <person name="Hibbett D."/>
            <person name="Nagy L.G."/>
            <person name="Martin F.M."/>
        </authorList>
    </citation>
    <scope>NUCLEOTIDE SEQUENCE</scope>
    <source>
        <strain evidence="3">UH-Tt-Lm1</strain>
    </source>
</reference>
<accession>A0A9P6HE13</accession>
<dbReference type="PANTHER" id="PTHR47524:SF1">
    <property type="entry name" value="20S RRNA ACCUMULATION PROTEIN 4"/>
    <property type="match status" value="1"/>
</dbReference>
<keyword evidence="4" id="KW-1185">Reference proteome</keyword>
<dbReference type="GO" id="GO:0030490">
    <property type="term" value="P:maturation of SSU-rRNA"/>
    <property type="evidence" value="ECO:0007669"/>
    <property type="project" value="TreeGrafter"/>
</dbReference>
<dbReference type="Pfam" id="PF04194">
    <property type="entry name" value="PDCD2_C"/>
    <property type="match status" value="1"/>
</dbReference>
<evidence type="ECO:0000256" key="1">
    <source>
        <dbReference type="SAM" id="MobiDB-lite"/>
    </source>
</evidence>
<proteinExistence type="predicted"/>
<feature type="compositionally biased region" description="Polar residues" evidence="1">
    <location>
        <begin position="143"/>
        <end position="162"/>
    </location>
</feature>
<feature type="domain" description="Programmed cell death protein 2 C-terminal" evidence="2">
    <location>
        <begin position="279"/>
        <end position="424"/>
    </location>
</feature>
<feature type="compositionally biased region" description="Basic and acidic residues" evidence="1">
    <location>
        <begin position="128"/>
        <end position="142"/>
    </location>
</feature>
<dbReference type="AlphaFoldDB" id="A0A9P6HE13"/>
<sequence length="426" mass="46893">MPARVEDEWSDSDEEYGSPGDVETNVQLGIPDGSIMADEDLKDPRVSRIGGHPVFLVSSPPDVSVSQCKNCSNPMQLVSQIWCPIEDSPLDRSMYIWACANGKCQKRDGSVRAWRCLRFNKKYAEKLQRKAARKEQEKKVEKPTQSTGPKSNPFSLGSSVEATSPFGLGSQIFGTTAEDEDPTSPQPELEEDGHDSEDSEDSLDEEAEELAEALAETTLNDVYAVWKDMPAYPPLYLSTISEYLPPEPKAKTNINVDEGSGGGKTKGGLEAFENSMNVDEVFSRFTKRVACEGEQCIRYELGGNPLPYQADAIFQRLFPSPQSGVTKRVFSPPSLPKCSKCGSDRIFECQLMPNLINVLGSASAKGSTLPSKAISDAERREAVEKELKERSGMEWGTAMVFSCSADCCPDGKEYFAEEEVLIQWEA</sequence>
<reference evidence="3" key="1">
    <citation type="journal article" date="2020" name="Nat. Commun.">
        <title>Large-scale genome sequencing of mycorrhizal fungi provides insights into the early evolution of symbiotic traits.</title>
        <authorList>
            <person name="Miyauchi S."/>
            <person name="Kiss E."/>
            <person name="Kuo A."/>
            <person name="Drula E."/>
            <person name="Kohler A."/>
            <person name="Sanchez-Garcia M."/>
            <person name="Morin E."/>
            <person name="Andreopoulos B."/>
            <person name="Barry K.W."/>
            <person name="Bonito G."/>
            <person name="Buee M."/>
            <person name="Carver A."/>
            <person name="Chen C."/>
            <person name="Cichocki N."/>
            <person name="Clum A."/>
            <person name="Culley D."/>
            <person name="Crous P.W."/>
            <person name="Fauchery L."/>
            <person name="Girlanda M."/>
            <person name="Hayes R.D."/>
            <person name="Keri Z."/>
            <person name="LaButti K."/>
            <person name="Lipzen A."/>
            <person name="Lombard V."/>
            <person name="Magnuson J."/>
            <person name="Maillard F."/>
            <person name="Murat C."/>
            <person name="Nolan M."/>
            <person name="Ohm R.A."/>
            <person name="Pangilinan J."/>
            <person name="Pereira M.F."/>
            <person name="Perotto S."/>
            <person name="Peter M."/>
            <person name="Pfister S."/>
            <person name="Riley R."/>
            <person name="Sitrit Y."/>
            <person name="Stielow J.B."/>
            <person name="Szollosi G."/>
            <person name="Zifcakova L."/>
            <person name="Stursova M."/>
            <person name="Spatafora J.W."/>
            <person name="Tedersoo L."/>
            <person name="Vaario L.M."/>
            <person name="Yamada A."/>
            <person name="Yan M."/>
            <person name="Wang P."/>
            <person name="Xu J."/>
            <person name="Bruns T."/>
            <person name="Baldrian P."/>
            <person name="Vilgalys R."/>
            <person name="Dunand C."/>
            <person name="Henrissat B."/>
            <person name="Grigoriev I.V."/>
            <person name="Hibbett D."/>
            <person name="Nagy L.G."/>
            <person name="Martin F.M."/>
        </authorList>
    </citation>
    <scope>NUCLEOTIDE SEQUENCE</scope>
    <source>
        <strain evidence="3">UH-Tt-Lm1</strain>
    </source>
</reference>
<dbReference type="OrthoDB" id="443682at2759"/>
<dbReference type="Proteomes" id="UP000736335">
    <property type="component" value="Unassembled WGS sequence"/>
</dbReference>
<evidence type="ECO:0000313" key="4">
    <source>
        <dbReference type="Proteomes" id="UP000736335"/>
    </source>
</evidence>
<dbReference type="EMBL" id="WIUZ02000007">
    <property type="protein sequence ID" value="KAF9785106.1"/>
    <property type="molecule type" value="Genomic_DNA"/>
</dbReference>
<gene>
    <name evidence="3" type="ORF">BJ322DRAFT_1061378</name>
</gene>
<feature type="region of interest" description="Disordered" evidence="1">
    <location>
        <begin position="128"/>
        <end position="209"/>
    </location>
</feature>
<name>A0A9P6HE13_9AGAM</name>
<dbReference type="InterPro" id="IPR007320">
    <property type="entry name" value="PDCD2_C"/>
</dbReference>
<organism evidence="3 4">
    <name type="scientific">Thelephora terrestris</name>
    <dbReference type="NCBI Taxonomy" id="56493"/>
    <lineage>
        <taxon>Eukaryota</taxon>
        <taxon>Fungi</taxon>
        <taxon>Dikarya</taxon>
        <taxon>Basidiomycota</taxon>
        <taxon>Agaricomycotina</taxon>
        <taxon>Agaricomycetes</taxon>
        <taxon>Thelephorales</taxon>
        <taxon>Thelephoraceae</taxon>
        <taxon>Thelephora</taxon>
    </lineage>
</organism>
<feature type="region of interest" description="Disordered" evidence="1">
    <location>
        <begin position="1"/>
        <end position="25"/>
    </location>
</feature>
<comment type="caution">
    <text evidence="3">The sequence shown here is derived from an EMBL/GenBank/DDBJ whole genome shotgun (WGS) entry which is preliminary data.</text>
</comment>
<protein>
    <submittedName>
        <fullName evidence="3">Programmed cell death protein 2</fullName>
    </submittedName>
</protein>
<feature type="compositionally biased region" description="Acidic residues" evidence="1">
    <location>
        <begin position="177"/>
        <end position="209"/>
    </location>
</feature>